<proteinExistence type="inferred from homology"/>
<feature type="domain" description="Ketoreductase" evidence="5">
    <location>
        <begin position="10"/>
        <end position="221"/>
    </location>
</feature>
<comment type="similarity">
    <text evidence="1 4">Belongs to the short-chain dehydrogenases/reductases (SDR) family.</text>
</comment>
<reference evidence="6 7" key="1">
    <citation type="journal article" date="2019" name="Int. J. Syst. Evol. Microbiol.">
        <title>The Global Catalogue of Microorganisms (GCM) 10K type strain sequencing project: providing services to taxonomists for standard genome sequencing and annotation.</title>
        <authorList>
            <consortium name="The Broad Institute Genomics Platform"/>
            <consortium name="The Broad Institute Genome Sequencing Center for Infectious Disease"/>
            <person name="Wu L."/>
            <person name="Ma J."/>
        </authorList>
    </citation>
    <scope>NUCLEOTIDE SEQUENCE [LARGE SCALE GENOMIC DNA]</scope>
    <source>
        <strain evidence="6 7">JCM 16009</strain>
    </source>
</reference>
<dbReference type="CDD" id="cd05233">
    <property type="entry name" value="SDR_c"/>
    <property type="match status" value="1"/>
</dbReference>
<dbReference type="PANTHER" id="PTHR43391">
    <property type="entry name" value="RETINOL DEHYDROGENASE-RELATED"/>
    <property type="match status" value="1"/>
</dbReference>
<gene>
    <name evidence="6" type="ORF">GCM10009836_01500</name>
</gene>
<keyword evidence="3" id="KW-0560">Oxidoreductase</keyword>
<evidence type="ECO:0000256" key="1">
    <source>
        <dbReference type="ARBA" id="ARBA00006484"/>
    </source>
</evidence>
<sequence>METRNHIEDKVVLITGAGGGFGRILAEMTAAKGARVVVTDVDGDAATAVADAIGAAGGEAVGARVDVAKRAELDAVVALAVERWGGVDVLVNNAGIMPLAFFADHALAADAWDRAIDINLKGVVNGICAVHDQMIAQGRGHVVNISSIYGNAGTAGAGVYAATKAAVRVLSDSLRVESQGKIKVTVVRPTGVAGTGLGAGVVNPRAVVGILGQNLERWGGRIQRLTTGGALPPEETDPDDIRYWAITPEDLVRQIVFVIDQPWGVTINDITVRASGEDFVL</sequence>
<organism evidence="6 7">
    <name type="scientific">Pseudonocardia ailaonensis</name>
    <dbReference type="NCBI Taxonomy" id="367279"/>
    <lineage>
        <taxon>Bacteria</taxon>
        <taxon>Bacillati</taxon>
        <taxon>Actinomycetota</taxon>
        <taxon>Actinomycetes</taxon>
        <taxon>Pseudonocardiales</taxon>
        <taxon>Pseudonocardiaceae</taxon>
        <taxon>Pseudonocardia</taxon>
    </lineage>
</organism>
<name>A0ABN2MIB6_9PSEU</name>
<keyword evidence="2" id="KW-0521">NADP</keyword>
<comment type="caution">
    <text evidence="6">The sequence shown here is derived from an EMBL/GenBank/DDBJ whole genome shotgun (WGS) entry which is preliminary data.</text>
</comment>
<dbReference type="PANTHER" id="PTHR43391:SF14">
    <property type="entry name" value="DEHYDROGENASE_REDUCTASE SDR FAMILY PROTEIN 7-LIKE"/>
    <property type="match status" value="1"/>
</dbReference>
<evidence type="ECO:0000256" key="2">
    <source>
        <dbReference type="ARBA" id="ARBA00022857"/>
    </source>
</evidence>
<dbReference type="Gene3D" id="3.40.50.720">
    <property type="entry name" value="NAD(P)-binding Rossmann-like Domain"/>
    <property type="match status" value="1"/>
</dbReference>
<dbReference type="InterPro" id="IPR002347">
    <property type="entry name" value="SDR_fam"/>
</dbReference>
<dbReference type="InterPro" id="IPR036291">
    <property type="entry name" value="NAD(P)-bd_dom_sf"/>
</dbReference>
<protein>
    <submittedName>
        <fullName evidence="6">SDR family oxidoreductase</fullName>
    </submittedName>
</protein>
<evidence type="ECO:0000256" key="4">
    <source>
        <dbReference type="RuleBase" id="RU000363"/>
    </source>
</evidence>
<dbReference type="SUPFAM" id="SSF51735">
    <property type="entry name" value="NAD(P)-binding Rossmann-fold domains"/>
    <property type="match status" value="1"/>
</dbReference>
<evidence type="ECO:0000259" key="5">
    <source>
        <dbReference type="SMART" id="SM00822"/>
    </source>
</evidence>
<dbReference type="Proteomes" id="UP001500449">
    <property type="component" value="Unassembled WGS sequence"/>
</dbReference>
<evidence type="ECO:0000256" key="3">
    <source>
        <dbReference type="ARBA" id="ARBA00023002"/>
    </source>
</evidence>
<dbReference type="PROSITE" id="PS00061">
    <property type="entry name" value="ADH_SHORT"/>
    <property type="match status" value="1"/>
</dbReference>
<dbReference type="RefSeq" id="WP_344411524.1">
    <property type="nucleotide sequence ID" value="NZ_BAAAQK010000001.1"/>
</dbReference>
<dbReference type="InterPro" id="IPR020904">
    <property type="entry name" value="Sc_DH/Rdtase_CS"/>
</dbReference>
<dbReference type="PRINTS" id="PR00080">
    <property type="entry name" value="SDRFAMILY"/>
</dbReference>
<dbReference type="Pfam" id="PF00106">
    <property type="entry name" value="adh_short"/>
    <property type="match status" value="1"/>
</dbReference>
<evidence type="ECO:0000313" key="6">
    <source>
        <dbReference type="EMBL" id="GAA1827500.1"/>
    </source>
</evidence>
<dbReference type="EMBL" id="BAAAQK010000001">
    <property type="protein sequence ID" value="GAA1827500.1"/>
    <property type="molecule type" value="Genomic_DNA"/>
</dbReference>
<dbReference type="SMART" id="SM00822">
    <property type="entry name" value="PKS_KR"/>
    <property type="match status" value="1"/>
</dbReference>
<accession>A0ABN2MIB6</accession>
<keyword evidence="7" id="KW-1185">Reference proteome</keyword>
<dbReference type="InterPro" id="IPR057326">
    <property type="entry name" value="KR_dom"/>
</dbReference>
<dbReference type="PRINTS" id="PR00081">
    <property type="entry name" value="GDHRDH"/>
</dbReference>
<evidence type="ECO:0000313" key="7">
    <source>
        <dbReference type="Proteomes" id="UP001500449"/>
    </source>
</evidence>